<evidence type="ECO:0000256" key="1">
    <source>
        <dbReference type="ARBA" id="ARBA00022723"/>
    </source>
</evidence>
<proteinExistence type="predicted"/>
<dbReference type="InterPro" id="IPR036163">
    <property type="entry name" value="HMA_dom_sf"/>
</dbReference>
<sequence>MENTVIKVGGMSCQGCVKNIGGVLSALAGVSSAEVSLEAAEARVAFDPQQVSRAALLEAIEDAGFDAE</sequence>
<dbReference type="CDD" id="cd00371">
    <property type="entry name" value="HMA"/>
    <property type="match status" value="1"/>
</dbReference>
<dbReference type="PANTHER" id="PTHR46594:SF4">
    <property type="entry name" value="P-TYPE CATION-TRANSPORTING ATPASE"/>
    <property type="match status" value="1"/>
</dbReference>
<evidence type="ECO:0000313" key="4">
    <source>
        <dbReference type="Proteomes" id="UP000739411"/>
    </source>
</evidence>
<accession>A0A935MSA5</accession>
<dbReference type="InterPro" id="IPR017969">
    <property type="entry name" value="Heavy-metal-associated_CS"/>
</dbReference>
<dbReference type="Proteomes" id="UP000739411">
    <property type="component" value="Unassembled WGS sequence"/>
</dbReference>
<dbReference type="Pfam" id="PF00403">
    <property type="entry name" value="HMA"/>
    <property type="match status" value="1"/>
</dbReference>
<dbReference type="SUPFAM" id="SSF55008">
    <property type="entry name" value="HMA, heavy metal-associated domain"/>
    <property type="match status" value="1"/>
</dbReference>
<evidence type="ECO:0000259" key="2">
    <source>
        <dbReference type="PROSITE" id="PS50846"/>
    </source>
</evidence>
<dbReference type="GO" id="GO:0046872">
    <property type="term" value="F:metal ion binding"/>
    <property type="evidence" value="ECO:0007669"/>
    <property type="project" value="UniProtKB-KW"/>
</dbReference>
<name>A0A935MSA5_9RHOO</name>
<dbReference type="InterPro" id="IPR006121">
    <property type="entry name" value="HMA_dom"/>
</dbReference>
<reference evidence="3 4" key="1">
    <citation type="submission" date="2020-10" db="EMBL/GenBank/DDBJ databases">
        <title>Connecting structure to function with the recovery of over 1000 high-quality activated sludge metagenome-assembled genomes encoding full-length rRNA genes using long-read sequencing.</title>
        <authorList>
            <person name="Singleton C.M."/>
            <person name="Petriglieri F."/>
            <person name="Kristensen J.M."/>
            <person name="Kirkegaard R.H."/>
            <person name="Michaelsen T.Y."/>
            <person name="Andersen M.H."/>
            <person name="Karst S.M."/>
            <person name="Dueholm M.S."/>
            <person name="Nielsen P.H."/>
            <person name="Albertsen M."/>
        </authorList>
    </citation>
    <scope>NUCLEOTIDE SEQUENCE [LARGE SCALE GENOMIC DNA]</scope>
    <source>
        <strain evidence="3">EsbW_18-Q3-R4-48_BATAC.463</strain>
    </source>
</reference>
<dbReference type="PANTHER" id="PTHR46594">
    <property type="entry name" value="P-TYPE CATION-TRANSPORTING ATPASE"/>
    <property type="match status" value="1"/>
</dbReference>
<organism evidence="3 4">
    <name type="scientific">Candidatus Dechloromonas phosphorivorans</name>
    <dbReference type="NCBI Taxonomy" id="2899244"/>
    <lineage>
        <taxon>Bacteria</taxon>
        <taxon>Pseudomonadati</taxon>
        <taxon>Pseudomonadota</taxon>
        <taxon>Betaproteobacteria</taxon>
        <taxon>Rhodocyclales</taxon>
        <taxon>Azonexaceae</taxon>
        <taxon>Dechloromonas</taxon>
    </lineage>
</organism>
<dbReference type="PRINTS" id="PR00942">
    <property type="entry name" value="CUATPASEI"/>
</dbReference>
<dbReference type="FunFam" id="3.30.70.100:FF:000001">
    <property type="entry name" value="ATPase copper transporting beta"/>
    <property type="match status" value="1"/>
</dbReference>
<feature type="domain" description="HMA" evidence="2">
    <location>
        <begin position="2"/>
        <end position="68"/>
    </location>
</feature>
<keyword evidence="1" id="KW-0479">Metal-binding</keyword>
<dbReference type="PROSITE" id="PS50846">
    <property type="entry name" value="HMA_2"/>
    <property type="match status" value="1"/>
</dbReference>
<dbReference type="EMBL" id="JADJMS010000047">
    <property type="protein sequence ID" value="MBK7416928.1"/>
    <property type="molecule type" value="Genomic_DNA"/>
</dbReference>
<evidence type="ECO:0000313" key="3">
    <source>
        <dbReference type="EMBL" id="MBK7416928.1"/>
    </source>
</evidence>
<dbReference type="Gene3D" id="3.30.70.100">
    <property type="match status" value="1"/>
</dbReference>
<protein>
    <submittedName>
        <fullName evidence="3">Heavy-metal-associated domain-containing protein</fullName>
    </submittedName>
</protein>
<gene>
    <name evidence="3" type="ORF">IPJ38_19355</name>
</gene>
<dbReference type="AlphaFoldDB" id="A0A935MSA5"/>
<dbReference type="PROSITE" id="PS01047">
    <property type="entry name" value="HMA_1"/>
    <property type="match status" value="1"/>
</dbReference>
<comment type="caution">
    <text evidence="3">The sequence shown here is derived from an EMBL/GenBank/DDBJ whole genome shotgun (WGS) entry which is preliminary data.</text>
</comment>